<dbReference type="EMBL" id="JAERQM010000003">
    <property type="protein sequence ID" value="MBU8544597.1"/>
    <property type="molecule type" value="Genomic_DNA"/>
</dbReference>
<comment type="subunit">
    <text evidence="1">Monomer.</text>
</comment>
<evidence type="ECO:0000313" key="6">
    <source>
        <dbReference type="Proteomes" id="UP000689967"/>
    </source>
</evidence>
<feature type="binding site" evidence="1">
    <location>
        <position position="112"/>
    </location>
    <ligand>
        <name>DNA</name>
        <dbReference type="ChEBI" id="CHEBI:16991"/>
    </ligand>
</feature>
<proteinExistence type="inferred from homology"/>
<protein>
    <recommendedName>
        <fullName evidence="1">Formamidopyrimidine-DNA glycosylase</fullName>
        <shortName evidence="1">Fapy-DNA glycosylase</shortName>
        <ecNumber evidence="1">3.2.2.23</ecNumber>
    </recommendedName>
    <alternativeName>
        <fullName evidence="1">DNA-(apurinic or apyrimidinic site) lyase MutM</fullName>
        <shortName evidence="1">AP lyase MutM</shortName>
        <ecNumber evidence="1">4.2.99.18</ecNumber>
    </alternativeName>
</protein>
<accession>A0ABS6H7C2</accession>
<feature type="domain" description="Formamidopyrimidine-DNA glycosylase catalytic" evidence="4">
    <location>
        <begin position="2"/>
        <end position="134"/>
    </location>
</feature>
<comment type="similarity">
    <text evidence="1">Belongs to the FPG family.</text>
</comment>
<dbReference type="PROSITE" id="PS51066">
    <property type="entry name" value="ZF_FPG_2"/>
    <property type="match status" value="1"/>
</dbReference>
<feature type="active site" description="Proton donor; for beta-elimination activity" evidence="1">
    <location>
        <position position="58"/>
    </location>
</feature>
<dbReference type="InterPro" id="IPR020629">
    <property type="entry name" value="FPG_Glyclase"/>
</dbReference>
<dbReference type="InterPro" id="IPR012319">
    <property type="entry name" value="FPG_cat"/>
</dbReference>
<feature type="domain" description="FPG-type" evidence="3">
    <location>
        <begin position="259"/>
        <end position="299"/>
    </location>
</feature>
<evidence type="ECO:0000313" key="5">
    <source>
        <dbReference type="EMBL" id="MBU8544597.1"/>
    </source>
</evidence>
<dbReference type="GO" id="GO:0008534">
    <property type="term" value="F:oxidized purine nucleobase lesion DNA N-glycosylase activity"/>
    <property type="evidence" value="ECO:0007669"/>
    <property type="project" value="UniProtKB-EC"/>
</dbReference>
<keyword evidence="1" id="KW-0227">DNA damage</keyword>
<dbReference type="InterPro" id="IPR000214">
    <property type="entry name" value="Znf_DNA_glyclase/AP_lyase"/>
</dbReference>
<reference evidence="5 6" key="1">
    <citation type="submission" date="2021-01" db="EMBL/GenBank/DDBJ databases">
        <title>Roseomonas sp. nov, a bacterium isolated from an oil production mixture in Yumen Oilfield.</title>
        <authorList>
            <person name="Wu D."/>
        </authorList>
    </citation>
    <scope>NUCLEOTIDE SEQUENCE [LARGE SCALE GENOMIC DNA]</scope>
    <source>
        <strain evidence="5 6">ROY-5-3</strain>
    </source>
</reference>
<keyword evidence="1 5" id="KW-0456">Lyase</keyword>
<dbReference type="CDD" id="cd08966">
    <property type="entry name" value="EcFpg-like_N"/>
    <property type="match status" value="1"/>
</dbReference>
<keyword evidence="1 5" id="KW-0378">Hydrolase</keyword>
<dbReference type="SMART" id="SM01232">
    <property type="entry name" value="H2TH"/>
    <property type="match status" value="1"/>
</dbReference>
<comment type="function">
    <text evidence="1">Involved in base excision repair of DNA damaged by oxidation or by mutagenic agents. Acts as DNA glycosylase that recognizes and removes damaged bases. Has a preference for oxidized purines, such as 7,8-dihydro-8-oxoguanine (8-oxoG). Has AP (apurinic/apyrimidinic) lyase activity and introduces nicks in the DNA strand. Cleaves the DNA backbone by beta-delta elimination to generate a single-strand break at the site of the removed base with both 3'- and 5'-phosphates.</text>
</comment>
<keyword evidence="1 5" id="KW-0326">Glycosidase</keyword>
<feature type="active site" description="Schiff-base intermediate with DNA" evidence="1">
    <location>
        <position position="2"/>
    </location>
</feature>
<dbReference type="NCBIfam" id="NF002211">
    <property type="entry name" value="PRK01103.1"/>
    <property type="match status" value="1"/>
</dbReference>
<dbReference type="RefSeq" id="WP_216875940.1">
    <property type="nucleotide sequence ID" value="NZ_JAERQM010000003.1"/>
</dbReference>
<dbReference type="InterPro" id="IPR015886">
    <property type="entry name" value="H2TH_FPG"/>
</dbReference>
<comment type="cofactor">
    <cofactor evidence="1">
        <name>Zn(2+)</name>
        <dbReference type="ChEBI" id="CHEBI:29105"/>
    </cofactor>
    <text evidence="1">Binds 1 zinc ion per subunit.</text>
</comment>
<dbReference type="PANTHER" id="PTHR22993">
    <property type="entry name" value="FORMAMIDOPYRIMIDINE-DNA GLYCOSYLASE"/>
    <property type="match status" value="1"/>
</dbReference>
<feature type="active site" description="Proton donor; for delta-elimination activity" evidence="1">
    <location>
        <position position="289"/>
    </location>
</feature>
<keyword evidence="1" id="KW-0234">DNA repair</keyword>
<dbReference type="PROSITE" id="PS51068">
    <property type="entry name" value="FPG_CAT"/>
    <property type="match status" value="1"/>
</dbReference>
<keyword evidence="1" id="KW-0511">Multifunctional enzyme</keyword>
<organism evidence="5 6">
    <name type="scientific">Falsiroseomonas oleicola</name>
    <dbReference type="NCBI Taxonomy" id="2801474"/>
    <lineage>
        <taxon>Bacteria</taxon>
        <taxon>Pseudomonadati</taxon>
        <taxon>Pseudomonadota</taxon>
        <taxon>Alphaproteobacteria</taxon>
        <taxon>Acetobacterales</taxon>
        <taxon>Roseomonadaceae</taxon>
        <taxon>Falsiroseomonas</taxon>
    </lineage>
</organism>
<sequence>MPELPEVETVMRGLRAVLEGRRIARAATMREGLRWPFPEGLARRLTGATVLGFRRRGKYMLVRLDTGESLLIHLGMSGRMVARPLAGAAISWMGPNGVFSDARGHNQPPEAHEHLVMETEDGTRVGFVDPRRFGSVDLLPTAVEDAHKLLAGMGPEPLEDGFTVASLSGALAGKATPIKAALLDQRVVAGLGNIYVAEALFRARISPRRLAGTIPGARAVRLVPAVKAVLEEAIGAGGSSLRDYVRADGELGRFQDRFSVYDREGQPCPLCPGPGSGCAGVSRIVQSGRSTFYCARTQR</sequence>
<comment type="catalytic activity">
    <reaction evidence="1">
        <text>2'-deoxyribonucleotide-(2'-deoxyribose 5'-phosphate)-2'-deoxyribonucleotide-DNA = a 3'-end 2'-deoxyribonucleotide-(2,3-dehydro-2,3-deoxyribose 5'-phosphate)-DNA + a 5'-end 5'-phospho-2'-deoxyribonucleoside-DNA + H(+)</text>
        <dbReference type="Rhea" id="RHEA:66592"/>
        <dbReference type="Rhea" id="RHEA-COMP:13180"/>
        <dbReference type="Rhea" id="RHEA-COMP:16897"/>
        <dbReference type="Rhea" id="RHEA-COMP:17067"/>
        <dbReference type="ChEBI" id="CHEBI:15378"/>
        <dbReference type="ChEBI" id="CHEBI:136412"/>
        <dbReference type="ChEBI" id="CHEBI:157695"/>
        <dbReference type="ChEBI" id="CHEBI:167181"/>
        <dbReference type="EC" id="4.2.99.18"/>
    </reaction>
</comment>
<dbReference type="Pfam" id="PF01149">
    <property type="entry name" value="Fapy_DNA_glyco"/>
    <property type="match status" value="1"/>
</dbReference>
<keyword evidence="1" id="KW-0238">DNA-binding</keyword>
<dbReference type="HAMAP" id="MF_00103">
    <property type="entry name" value="Fapy_DNA_glycosyl"/>
    <property type="match status" value="1"/>
</dbReference>
<dbReference type="EC" id="4.2.99.18" evidence="1"/>
<dbReference type="GO" id="GO:0140078">
    <property type="term" value="F:class I DNA-(apurinic or apyrimidinic site) endonuclease activity"/>
    <property type="evidence" value="ECO:0007669"/>
    <property type="project" value="UniProtKB-EC"/>
</dbReference>
<feature type="binding site" evidence="1">
    <location>
        <position position="131"/>
    </location>
    <ligand>
        <name>DNA</name>
        <dbReference type="ChEBI" id="CHEBI:16991"/>
    </ligand>
</feature>
<evidence type="ECO:0000256" key="1">
    <source>
        <dbReference type="HAMAP-Rule" id="MF_00103"/>
    </source>
</evidence>
<keyword evidence="6" id="KW-1185">Reference proteome</keyword>
<gene>
    <name evidence="1 5" type="primary">mutM</name>
    <name evidence="1" type="synonym">fpg</name>
    <name evidence="5" type="ORF">JJQ90_12825</name>
</gene>
<name>A0ABS6H7C2_9PROT</name>
<dbReference type="Pfam" id="PF06831">
    <property type="entry name" value="H2TH"/>
    <property type="match status" value="1"/>
</dbReference>
<feature type="active site" description="Proton donor" evidence="1">
    <location>
        <position position="3"/>
    </location>
</feature>
<dbReference type="Proteomes" id="UP000689967">
    <property type="component" value="Unassembled WGS sequence"/>
</dbReference>
<keyword evidence="1 2" id="KW-0863">Zinc-finger</keyword>
<evidence type="ECO:0000259" key="4">
    <source>
        <dbReference type="PROSITE" id="PS51068"/>
    </source>
</evidence>
<comment type="catalytic activity">
    <reaction evidence="1">
        <text>Hydrolysis of DNA containing ring-opened 7-methylguanine residues, releasing 2,6-diamino-4-hydroxy-5-(N-methyl)formamidopyrimidine.</text>
        <dbReference type="EC" id="3.2.2.23"/>
    </reaction>
</comment>
<dbReference type="SMART" id="SM00898">
    <property type="entry name" value="Fapy_DNA_glyco"/>
    <property type="match status" value="1"/>
</dbReference>
<keyword evidence="1" id="KW-0862">Zinc</keyword>
<comment type="caution">
    <text evidence="5">The sequence shown here is derived from an EMBL/GenBank/DDBJ whole genome shotgun (WGS) entry which is preliminary data.</text>
</comment>
<evidence type="ECO:0000256" key="2">
    <source>
        <dbReference type="PROSITE-ProRule" id="PRU00391"/>
    </source>
</evidence>
<dbReference type="PANTHER" id="PTHR22993:SF9">
    <property type="entry name" value="FORMAMIDOPYRIMIDINE-DNA GLYCOSYLASE"/>
    <property type="match status" value="1"/>
</dbReference>
<dbReference type="EC" id="3.2.2.23" evidence="1"/>
<evidence type="ECO:0000259" key="3">
    <source>
        <dbReference type="PROSITE" id="PS51066"/>
    </source>
</evidence>
<feature type="binding site" evidence="1">
    <location>
        <position position="174"/>
    </location>
    <ligand>
        <name>DNA</name>
        <dbReference type="ChEBI" id="CHEBI:16991"/>
    </ligand>
</feature>
<keyword evidence="1" id="KW-0479">Metal-binding</keyword>